<dbReference type="InterPro" id="IPR007369">
    <property type="entry name" value="Peptidase_A22B_SPP"/>
</dbReference>
<proteinExistence type="inferred from homology"/>
<dbReference type="InterPro" id="IPR006639">
    <property type="entry name" value="Preselin/SPP"/>
</dbReference>
<evidence type="ECO:0000313" key="9">
    <source>
        <dbReference type="Proteomes" id="UP000038045"/>
    </source>
</evidence>
<comment type="subcellular location">
    <subcellularLocation>
        <location evidence="1">Endoplasmic reticulum membrane</location>
        <topology evidence="1">Multi-pass membrane protein</topology>
    </subcellularLocation>
</comment>
<evidence type="ECO:0000256" key="4">
    <source>
        <dbReference type="ARBA" id="ARBA00022801"/>
    </source>
</evidence>
<dbReference type="Pfam" id="PF04258">
    <property type="entry name" value="Peptidase_A22B"/>
    <property type="match status" value="1"/>
</dbReference>
<evidence type="ECO:0000256" key="8">
    <source>
        <dbReference type="SAM" id="Phobius"/>
    </source>
</evidence>
<dbReference type="PANTHER" id="PTHR12174:SF23">
    <property type="entry name" value="MINOR HISTOCOMPATIBILITY ANTIGEN H13"/>
    <property type="match status" value="1"/>
</dbReference>
<keyword evidence="7 8" id="KW-0472">Membrane</keyword>
<evidence type="ECO:0000256" key="2">
    <source>
        <dbReference type="ARBA" id="ARBA00006859"/>
    </source>
</evidence>
<evidence type="ECO:0000256" key="6">
    <source>
        <dbReference type="ARBA" id="ARBA00022989"/>
    </source>
</evidence>
<dbReference type="GO" id="GO:0098553">
    <property type="term" value="C:lumenal side of endoplasmic reticulum membrane"/>
    <property type="evidence" value="ECO:0007669"/>
    <property type="project" value="TreeGrafter"/>
</dbReference>
<keyword evidence="6 8" id="KW-1133">Transmembrane helix</keyword>
<feature type="transmembrane region" description="Helical" evidence="8">
    <location>
        <begin position="293"/>
        <end position="311"/>
    </location>
</feature>
<protein>
    <submittedName>
        <fullName evidence="10">Minor histocompatibility antigen H13</fullName>
    </submittedName>
</protein>
<feature type="transmembrane region" description="Helical" evidence="8">
    <location>
        <begin position="247"/>
        <end position="263"/>
    </location>
</feature>
<dbReference type="GO" id="GO:0042500">
    <property type="term" value="F:aspartic endopeptidase activity, intramembrane cleaving"/>
    <property type="evidence" value="ECO:0007669"/>
    <property type="project" value="InterPro"/>
</dbReference>
<dbReference type="SMART" id="SM00730">
    <property type="entry name" value="PSN"/>
    <property type="match status" value="1"/>
</dbReference>
<feature type="transmembrane region" description="Helical" evidence="8">
    <location>
        <begin position="171"/>
        <end position="191"/>
    </location>
</feature>
<evidence type="ECO:0000256" key="3">
    <source>
        <dbReference type="ARBA" id="ARBA00022692"/>
    </source>
</evidence>
<dbReference type="AlphaFoldDB" id="A0A0N4ZL62"/>
<feature type="transmembrane region" description="Helical" evidence="8">
    <location>
        <begin position="30"/>
        <end position="52"/>
    </location>
</feature>
<dbReference type="GO" id="GO:0006465">
    <property type="term" value="P:signal peptide processing"/>
    <property type="evidence" value="ECO:0007669"/>
    <property type="project" value="TreeGrafter"/>
</dbReference>
<keyword evidence="5" id="KW-0256">Endoplasmic reticulum</keyword>
<evidence type="ECO:0000256" key="5">
    <source>
        <dbReference type="ARBA" id="ARBA00022824"/>
    </source>
</evidence>
<dbReference type="WBParaSite" id="PTRK_0000901800.1">
    <property type="protein sequence ID" value="PTRK_0000901800.1"/>
    <property type="gene ID" value="PTRK_0000901800"/>
</dbReference>
<keyword evidence="9" id="KW-1185">Reference proteome</keyword>
<reference evidence="10" key="1">
    <citation type="submission" date="2017-02" db="UniProtKB">
        <authorList>
            <consortium name="WormBaseParasite"/>
        </authorList>
    </citation>
    <scope>IDENTIFICATION</scope>
</reference>
<keyword evidence="4" id="KW-0378">Hydrolase</keyword>
<organism evidence="9 10">
    <name type="scientific">Parastrongyloides trichosuri</name>
    <name type="common">Possum-specific nematode worm</name>
    <dbReference type="NCBI Taxonomy" id="131310"/>
    <lineage>
        <taxon>Eukaryota</taxon>
        <taxon>Metazoa</taxon>
        <taxon>Ecdysozoa</taxon>
        <taxon>Nematoda</taxon>
        <taxon>Chromadorea</taxon>
        <taxon>Rhabditida</taxon>
        <taxon>Tylenchina</taxon>
        <taxon>Panagrolaimomorpha</taxon>
        <taxon>Strongyloidoidea</taxon>
        <taxon>Strongyloididae</taxon>
        <taxon>Parastrongyloides</taxon>
    </lineage>
</organism>
<accession>A0A0N4ZL62</accession>
<feature type="transmembrane region" description="Helical" evidence="8">
    <location>
        <begin position="346"/>
        <end position="365"/>
    </location>
</feature>
<feature type="transmembrane region" description="Helical" evidence="8">
    <location>
        <begin position="269"/>
        <end position="286"/>
    </location>
</feature>
<name>A0A0N4ZL62_PARTI</name>
<evidence type="ECO:0000256" key="7">
    <source>
        <dbReference type="ARBA" id="ARBA00023136"/>
    </source>
</evidence>
<evidence type="ECO:0000313" key="10">
    <source>
        <dbReference type="WBParaSite" id="PTRK_0000901800.1"/>
    </source>
</evidence>
<comment type="similarity">
    <text evidence="2">Belongs to the peptidase A22B family.</text>
</comment>
<feature type="transmembrane region" description="Helical" evidence="8">
    <location>
        <begin position="410"/>
        <end position="428"/>
    </location>
</feature>
<sequence length="459" mass="52380">MAQAASTTSAPIVDGATEAPKIVFEMHEQILASTALYGMTLLCVIWGSIRSLKYIQKCIKKKEKIEASISTRRALKFPITASIVLFSLYLLFKCDTECRMKAFDKAKIYVPESVMVYVDKGYDMYQNKVSHYFPEPETKEGDEIVIPKTACEKVKFFMKNTLKPLINKENMMFLLLILLCYEGVVALANLFNPLLSKIYKITSFGTFKRQNYRLKFDDGTKNMEEDEAEDAPESAWKKSSEIFYDNYYLLTLGIFSLVGLRHVLERHWITNNLIGIAFSIIGIEMLHLSSFKAGCILLTGLFFYDIFWVFGTEVMTTVAKNIDAPILLQFPQDILREGIMGTKHSMIGLGDIVIPGIFIALIYRFDNRELIFGKKQAKKFFYFIVTIIAYAIGLLITMGVMHFFKAAQPALLYLVPCCIIIPFTVAYLRGDSSALWNYNEEQFVDPEANNKKDKKKKTN</sequence>
<keyword evidence="3 8" id="KW-0812">Transmembrane</keyword>
<dbReference type="Proteomes" id="UP000038045">
    <property type="component" value="Unplaced"/>
</dbReference>
<dbReference type="GO" id="GO:0033619">
    <property type="term" value="P:membrane protein proteolysis"/>
    <property type="evidence" value="ECO:0007669"/>
    <property type="project" value="TreeGrafter"/>
</dbReference>
<dbReference type="PANTHER" id="PTHR12174">
    <property type="entry name" value="SIGNAL PEPTIDE PEPTIDASE"/>
    <property type="match status" value="1"/>
</dbReference>
<feature type="transmembrane region" description="Helical" evidence="8">
    <location>
        <begin position="380"/>
        <end position="404"/>
    </location>
</feature>
<feature type="transmembrane region" description="Helical" evidence="8">
    <location>
        <begin position="73"/>
        <end position="92"/>
    </location>
</feature>
<dbReference type="GO" id="GO:0098554">
    <property type="term" value="C:cytoplasmic side of endoplasmic reticulum membrane"/>
    <property type="evidence" value="ECO:0007669"/>
    <property type="project" value="TreeGrafter"/>
</dbReference>
<evidence type="ECO:0000256" key="1">
    <source>
        <dbReference type="ARBA" id="ARBA00004477"/>
    </source>
</evidence>
<dbReference type="STRING" id="131310.A0A0N4ZL62"/>